<dbReference type="EMBL" id="FMYL01000003">
    <property type="protein sequence ID" value="SDB87220.1"/>
    <property type="molecule type" value="Genomic_DNA"/>
</dbReference>
<keyword evidence="1" id="KW-1133">Transmembrane helix</keyword>
<evidence type="ECO:0000313" key="4">
    <source>
        <dbReference type="Proteomes" id="UP000242501"/>
    </source>
</evidence>
<reference evidence="4" key="1">
    <citation type="submission" date="2016-09" db="EMBL/GenBank/DDBJ databases">
        <authorList>
            <person name="Varghese N."/>
            <person name="Submissions S."/>
        </authorList>
    </citation>
    <scope>NUCLEOTIDE SEQUENCE [LARGE SCALE GENOMIC DNA]</scope>
    <source>
        <strain evidence="4">ANC 4422</strain>
    </source>
</reference>
<keyword evidence="1" id="KW-0472">Membrane</keyword>
<dbReference type="GO" id="GO:0016020">
    <property type="term" value="C:membrane"/>
    <property type="evidence" value="ECO:0007669"/>
    <property type="project" value="InterPro"/>
</dbReference>
<feature type="transmembrane region" description="Helical" evidence="1">
    <location>
        <begin position="59"/>
        <end position="80"/>
    </location>
</feature>
<feature type="transmembrane region" description="Helical" evidence="1">
    <location>
        <begin position="265"/>
        <end position="285"/>
    </location>
</feature>
<feature type="transmembrane region" description="Helical" evidence="1">
    <location>
        <begin position="92"/>
        <end position="109"/>
    </location>
</feature>
<feature type="transmembrane region" description="Helical" evidence="1">
    <location>
        <begin position="205"/>
        <end position="226"/>
    </location>
</feature>
<protein>
    <submittedName>
        <fullName evidence="3">EamA-like transporter family protein</fullName>
    </submittedName>
</protein>
<keyword evidence="4" id="KW-1185">Reference proteome</keyword>
<dbReference type="AlphaFoldDB" id="A0A1G6GYS7"/>
<proteinExistence type="predicted"/>
<dbReference type="OrthoDB" id="1524053at2"/>
<keyword evidence="1" id="KW-0812">Transmembrane</keyword>
<dbReference type="SUPFAM" id="SSF103481">
    <property type="entry name" value="Multidrug resistance efflux transporter EmrE"/>
    <property type="match status" value="2"/>
</dbReference>
<accession>A0A1G6GYS7</accession>
<feature type="domain" description="EamA" evidence="2">
    <location>
        <begin position="2"/>
        <end position="132"/>
    </location>
</feature>
<feature type="transmembrane region" description="Helical" evidence="1">
    <location>
        <begin position="238"/>
        <end position="259"/>
    </location>
</feature>
<sequence>MLLIFLAALCSVGVSLIVKKYLSQGLNILAIITWNYAVASLLCFLWFKPDMAHLIPQNVPWWLIVLLGALLPSIFFALSKSLQHAGMIKTEIVQRLSVVLSILAAYIVFNESMSALKFCGFTIGVVAVVLMVLQKTSMSQPNLSSKGIWALVAVWVGYALVDILLKYNSRLGLGFAISLNLIFVFAGMLSLLATFIKAKKQLLKWQNICAGLIVGMLNFANIALYVNAHRALHDSPAIVFASMNILVVVFGVMSGVVLFKEKLTPRLSLSVTMAIVAVLCLMLAMKPS</sequence>
<dbReference type="InterPro" id="IPR000620">
    <property type="entry name" value="EamA_dom"/>
</dbReference>
<dbReference type="Pfam" id="PF00892">
    <property type="entry name" value="EamA"/>
    <property type="match status" value="1"/>
</dbReference>
<dbReference type="STRING" id="1219383.SAMN05421733_10352"/>
<evidence type="ECO:0000259" key="2">
    <source>
        <dbReference type="Pfam" id="PF00892"/>
    </source>
</evidence>
<dbReference type="InterPro" id="IPR037185">
    <property type="entry name" value="EmrE-like"/>
</dbReference>
<feature type="transmembrane region" description="Helical" evidence="1">
    <location>
        <begin position="25"/>
        <end position="47"/>
    </location>
</feature>
<name>A0A1G6GYS7_9GAMM</name>
<feature type="transmembrane region" description="Helical" evidence="1">
    <location>
        <begin position="172"/>
        <end position="193"/>
    </location>
</feature>
<evidence type="ECO:0000313" key="3">
    <source>
        <dbReference type="EMBL" id="SDB87220.1"/>
    </source>
</evidence>
<gene>
    <name evidence="3" type="ORF">SAMN05421733_10352</name>
</gene>
<feature type="transmembrane region" description="Helical" evidence="1">
    <location>
        <begin position="146"/>
        <end position="165"/>
    </location>
</feature>
<dbReference type="Proteomes" id="UP000242501">
    <property type="component" value="Unassembled WGS sequence"/>
</dbReference>
<dbReference type="RefSeq" id="WP_092747023.1">
    <property type="nucleotide sequence ID" value="NZ_FMYL01000003.1"/>
</dbReference>
<organism evidence="3 4">
    <name type="scientific">Acinetobacter boissieri</name>
    <dbReference type="NCBI Taxonomy" id="1219383"/>
    <lineage>
        <taxon>Bacteria</taxon>
        <taxon>Pseudomonadati</taxon>
        <taxon>Pseudomonadota</taxon>
        <taxon>Gammaproteobacteria</taxon>
        <taxon>Moraxellales</taxon>
        <taxon>Moraxellaceae</taxon>
        <taxon>Acinetobacter</taxon>
    </lineage>
</organism>
<evidence type="ECO:0000256" key="1">
    <source>
        <dbReference type="SAM" id="Phobius"/>
    </source>
</evidence>
<feature type="transmembrane region" description="Helical" evidence="1">
    <location>
        <begin position="116"/>
        <end position="134"/>
    </location>
</feature>